<dbReference type="Proteomes" id="UP000184082">
    <property type="component" value="Unassembled WGS sequence"/>
</dbReference>
<dbReference type="RefSeq" id="WP_072966596.1">
    <property type="nucleotide sequence ID" value="NZ_FRAJ01000008.1"/>
</dbReference>
<evidence type="ECO:0008006" key="4">
    <source>
        <dbReference type="Google" id="ProtNLM"/>
    </source>
</evidence>
<protein>
    <recommendedName>
        <fullName evidence="4">DUF2680 domain-containing protein</fullName>
    </recommendedName>
</protein>
<evidence type="ECO:0000313" key="3">
    <source>
        <dbReference type="Proteomes" id="UP000184082"/>
    </source>
</evidence>
<proteinExistence type="predicted"/>
<sequence>MKKKLLTLTLGAALTLGSIGAVFAAENSTVNTNTTFGRGNGMMLYKSNISVEQLLEQKIKLIDQMVEDGRLTKEAGENYKKLITERMKNCTTPGENREKNERLGIGFGRGQGFKRGNKNFRGFRNMMENK</sequence>
<dbReference type="STRING" id="1121266.SAMN02745883_01210"/>
<evidence type="ECO:0000313" key="2">
    <source>
        <dbReference type="EMBL" id="SHK07441.1"/>
    </source>
</evidence>
<gene>
    <name evidence="2" type="ORF">SAMN02745883_01210</name>
</gene>
<feature type="chain" id="PRO_5012455058" description="DUF2680 domain-containing protein" evidence="1">
    <location>
        <begin position="25"/>
        <end position="130"/>
    </location>
</feature>
<feature type="signal peptide" evidence="1">
    <location>
        <begin position="1"/>
        <end position="24"/>
    </location>
</feature>
<name>A0A1M6PHM0_9FIRM</name>
<keyword evidence="1" id="KW-0732">Signal</keyword>
<organism evidence="2 3">
    <name type="scientific">Caminicella sporogenes DSM 14501</name>
    <dbReference type="NCBI Taxonomy" id="1121266"/>
    <lineage>
        <taxon>Bacteria</taxon>
        <taxon>Bacillati</taxon>
        <taxon>Bacillota</taxon>
        <taxon>Clostridia</taxon>
        <taxon>Peptostreptococcales</taxon>
        <taxon>Caminicellaceae</taxon>
        <taxon>Caminicella</taxon>
    </lineage>
</organism>
<evidence type="ECO:0000256" key="1">
    <source>
        <dbReference type="SAM" id="SignalP"/>
    </source>
</evidence>
<dbReference type="EMBL" id="FRAJ01000008">
    <property type="protein sequence ID" value="SHK07441.1"/>
    <property type="molecule type" value="Genomic_DNA"/>
</dbReference>
<reference evidence="2 3" key="1">
    <citation type="submission" date="2016-11" db="EMBL/GenBank/DDBJ databases">
        <authorList>
            <person name="Jaros S."/>
            <person name="Januszkiewicz K."/>
            <person name="Wedrychowicz H."/>
        </authorList>
    </citation>
    <scope>NUCLEOTIDE SEQUENCE [LARGE SCALE GENOMIC DNA]</scope>
    <source>
        <strain evidence="2 3">DSM 14501</strain>
    </source>
</reference>
<accession>A0A1M6PHM0</accession>
<dbReference type="AlphaFoldDB" id="A0A1M6PHM0"/>
<keyword evidence="3" id="KW-1185">Reference proteome</keyword>